<evidence type="ECO:0000259" key="5">
    <source>
        <dbReference type="PROSITE" id="PS51063"/>
    </source>
</evidence>
<dbReference type="PANTHER" id="PTHR24567">
    <property type="entry name" value="CRP FAMILY TRANSCRIPTIONAL REGULATORY PROTEIN"/>
    <property type="match status" value="1"/>
</dbReference>
<dbReference type="Gene3D" id="1.10.10.10">
    <property type="entry name" value="Winged helix-like DNA-binding domain superfamily/Winged helix DNA-binding domain"/>
    <property type="match status" value="1"/>
</dbReference>
<dbReference type="GO" id="GO:0003700">
    <property type="term" value="F:DNA-binding transcription factor activity"/>
    <property type="evidence" value="ECO:0007669"/>
    <property type="project" value="TreeGrafter"/>
</dbReference>
<accession>A0A8J3J6P5</accession>
<dbReference type="InterPro" id="IPR050397">
    <property type="entry name" value="Env_Response_Regulators"/>
</dbReference>
<keyword evidence="1" id="KW-0805">Transcription regulation</keyword>
<dbReference type="GO" id="GO:0005829">
    <property type="term" value="C:cytosol"/>
    <property type="evidence" value="ECO:0007669"/>
    <property type="project" value="TreeGrafter"/>
</dbReference>
<dbReference type="CDD" id="cd00092">
    <property type="entry name" value="HTH_CRP"/>
    <property type="match status" value="1"/>
</dbReference>
<dbReference type="PANTHER" id="PTHR24567:SF26">
    <property type="entry name" value="REGULATORY PROTEIN YEIL"/>
    <property type="match status" value="1"/>
</dbReference>
<dbReference type="SUPFAM" id="SSF46785">
    <property type="entry name" value="Winged helix' DNA-binding domain"/>
    <property type="match status" value="1"/>
</dbReference>
<dbReference type="PROSITE" id="PS50042">
    <property type="entry name" value="CNMP_BINDING_3"/>
    <property type="match status" value="1"/>
</dbReference>
<name>A0A8J3J6P5_9ACTN</name>
<keyword evidence="7" id="KW-1185">Reference proteome</keyword>
<dbReference type="InterPro" id="IPR014710">
    <property type="entry name" value="RmlC-like_jellyroll"/>
</dbReference>
<dbReference type="InterPro" id="IPR000595">
    <property type="entry name" value="cNMP-bd_dom"/>
</dbReference>
<dbReference type="EMBL" id="BOMB01000010">
    <property type="protein sequence ID" value="GID11079.1"/>
    <property type="molecule type" value="Genomic_DNA"/>
</dbReference>
<keyword evidence="2" id="KW-0238">DNA-binding</keyword>
<proteinExistence type="predicted"/>
<dbReference type="Proteomes" id="UP000612808">
    <property type="component" value="Unassembled WGS sequence"/>
</dbReference>
<evidence type="ECO:0000313" key="6">
    <source>
        <dbReference type="EMBL" id="GID11079.1"/>
    </source>
</evidence>
<dbReference type="Gene3D" id="2.60.120.10">
    <property type="entry name" value="Jelly Rolls"/>
    <property type="match status" value="1"/>
</dbReference>
<dbReference type="InterPro" id="IPR018490">
    <property type="entry name" value="cNMP-bd_dom_sf"/>
</dbReference>
<evidence type="ECO:0000256" key="1">
    <source>
        <dbReference type="ARBA" id="ARBA00023015"/>
    </source>
</evidence>
<organism evidence="6 7">
    <name type="scientific">Actinocatenispora rupis</name>
    <dbReference type="NCBI Taxonomy" id="519421"/>
    <lineage>
        <taxon>Bacteria</taxon>
        <taxon>Bacillati</taxon>
        <taxon>Actinomycetota</taxon>
        <taxon>Actinomycetes</taxon>
        <taxon>Micromonosporales</taxon>
        <taxon>Micromonosporaceae</taxon>
        <taxon>Actinocatenispora</taxon>
    </lineage>
</organism>
<dbReference type="SMART" id="SM00419">
    <property type="entry name" value="HTH_CRP"/>
    <property type="match status" value="1"/>
</dbReference>
<evidence type="ECO:0008006" key="8">
    <source>
        <dbReference type="Google" id="ProtNLM"/>
    </source>
</evidence>
<evidence type="ECO:0000259" key="4">
    <source>
        <dbReference type="PROSITE" id="PS50042"/>
    </source>
</evidence>
<dbReference type="Pfam" id="PF00027">
    <property type="entry name" value="cNMP_binding"/>
    <property type="match status" value="1"/>
</dbReference>
<feature type="domain" description="Cyclic nucleotide-binding" evidence="4">
    <location>
        <begin position="1"/>
        <end position="102"/>
    </location>
</feature>
<reference evidence="6" key="1">
    <citation type="submission" date="2021-01" db="EMBL/GenBank/DDBJ databases">
        <title>Whole genome shotgun sequence of Actinocatenispora rupis NBRC 107355.</title>
        <authorList>
            <person name="Komaki H."/>
            <person name="Tamura T."/>
        </authorList>
    </citation>
    <scope>NUCLEOTIDE SEQUENCE</scope>
    <source>
        <strain evidence="6">NBRC 107355</strain>
    </source>
</reference>
<evidence type="ECO:0000313" key="7">
    <source>
        <dbReference type="Proteomes" id="UP000612808"/>
    </source>
</evidence>
<dbReference type="CDD" id="cd00038">
    <property type="entry name" value="CAP_ED"/>
    <property type="match status" value="1"/>
</dbReference>
<evidence type="ECO:0000256" key="3">
    <source>
        <dbReference type="ARBA" id="ARBA00023163"/>
    </source>
</evidence>
<dbReference type="InterPro" id="IPR012318">
    <property type="entry name" value="HTH_CRP"/>
</dbReference>
<dbReference type="Pfam" id="PF13545">
    <property type="entry name" value="HTH_Crp_2"/>
    <property type="match status" value="1"/>
</dbReference>
<comment type="caution">
    <text evidence="6">The sequence shown here is derived from an EMBL/GenBank/DDBJ whole genome shotgun (WGS) entry which is preliminary data.</text>
</comment>
<dbReference type="SUPFAM" id="SSF51206">
    <property type="entry name" value="cAMP-binding domain-like"/>
    <property type="match status" value="1"/>
</dbReference>
<dbReference type="GO" id="GO:0003677">
    <property type="term" value="F:DNA binding"/>
    <property type="evidence" value="ECO:0007669"/>
    <property type="project" value="UniProtKB-KW"/>
</dbReference>
<feature type="domain" description="HTH crp-type" evidence="5">
    <location>
        <begin position="115"/>
        <end position="181"/>
    </location>
</feature>
<dbReference type="AlphaFoldDB" id="A0A8J3J6P5"/>
<dbReference type="PROSITE" id="PS51063">
    <property type="entry name" value="HTH_CRP_2"/>
    <property type="match status" value="1"/>
</dbReference>
<sequence>MTYPAGGVLCRAGEPATDLPVLLAGRVAASAATASGRVLRFGEYAAPCALDKVAVTDGGGHTATLTAVGPCRVYRLPRARFLDLVDDHAPLRRHLLRKLADTARDERRRWLTAGVPAQARLAGWLLDRAADDDVVRLPGGRQDLADLLGVTRVTVSRELSRLRRAGLIAVDGRTVHLLAPELLALRAVSAG</sequence>
<protein>
    <recommendedName>
        <fullName evidence="8">cAMP-binding domain of CRP or a regulatory subunit of cAMP-dependent protein kinases</fullName>
    </recommendedName>
</protein>
<dbReference type="InterPro" id="IPR036390">
    <property type="entry name" value="WH_DNA-bd_sf"/>
</dbReference>
<keyword evidence="3" id="KW-0804">Transcription</keyword>
<dbReference type="InterPro" id="IPR036388">
    <property type="entry name" value="WH-like_DNA-bd_sf"/>
</dbReference>
<dbReference type="PRINTS" id="PR00034">
    <property type="entry name" value="HTHCRP"/>
</dbReference>
<gene>
    <name evidence="6" type="ORF">Aru02nite_19680</name>
</gene>
<evidence type="ECO:0000256" key="2">
    <source>
        <dbReference type="ARBA" id="ARBA00023125"/>
    </source>
</evidence>